<accession>A0A147KFG6</accession>
<evidence type="ECO:0000256" key="3">
    <source>
        <dbReference type="ARBA" id="ARBA00022741"/>
    </source>
</evidence>
<evidence type="ECO:0000259" key="5">
    <source>
        <dbReference type="Pfam" id="PF00501"/>
    </source>
</evidence>
<sequence length="514" mass="54329">MADPDQQVHEWLAAYTAPAVSVAHLLCDRHDPTRPAVTEVLPDLSATTLTFGDLARRAAALSAVLAARGVGVGDRVATLLPLGIDLAVSAVAVWRLGAVLVPLPPVLAASAVDQRLRQLAARAVVAPAEQTARLAADAPWAVVDPARTPSEPADGPPADPVAVPPDAPLLISHTPGVAGPPRQVTVPVRALTAFHVHHHYGLGVRDDDVYWCFSEPGDPHGLYYGLVSPLLAGHSCLHLRAGFDPELTLDVLETFRVTLLAAAPTVYRALRTATKTLPPEIMVRSLASNGDTLRNGLTDWALGTFGVGISDHYGPAESGIVAVTDGDGGPLRALPGFRLAVLDPLSDTPAEVGTLGRIAVDTTSTAWWFDGYPDDPLASARHFSPDRRWYLTGDTGTADETGAVRLTRHDGEVIITSGYHIGPYDVESALLEHEAVDEAAVYGVPDPERGALVAANVVLAPGTDPSAELAEELKRRVAERFAEVGVPQRLTFVPHLPRTASGKLRRNRLRASAA</sequence>
<comment type="caution">
    <text evidence="7">The sequence shown here is derived from an EMBL/GenBank/DDBJ whole genome shotgun (WGS) entry which is preliminary data.</text>
</comment>
<dbReference type="InterPro" id="IPR042099">
    <property type="entry name" value="ANL_N_sf"/>
</dbReference>
<dbReference type="RefSeq" id="WP_068755597.1">
    <property type="nucleotide sequence ID" value="NZ_KQ950181.1"/>
</dbReference>
<dbReference type="PANTHER" id="PTHR43605:SF10">
    <property type="entry name" value="ACYL-COA SYNTHETASE MEDIUM CHAIN FAMILY MEMBER 3"/>
    <property type="match status" value="1"/>
</dbReference>
<evidence type="ECO:0000256" key="1">
    <source>
        <dbReference type="ARBA" id="ARBA00006432"/>
    </source>
</evidence>
<dbReference type="PATRIC" id="fig|665004.4.peg.2048"/>
<keyword evidence="2" id="KW-0436">Ligase</keyword>
<feature type="domain" description="AMP-dependent synthetase/ligase" evidence="5">
    <location>
        <begin position="31"/>
        <end position="364"/>
    </location>
</feature>
<dbReference type="EMBL" id="LGEM01000101">
    <property type="protein sequence ID" value="KUP96017.1"/>
    <property type="molecule type" value="Genomic_DNA"/>
</dbReference>
<keyword evidence="8" id="KW-1185">Reference proteome</keyword>
<dbReference type="GO" id="GO:0004321">
    <property type="term" value="F:fatty-acyl-CoA synthase activity"/>
    <property type="evidence" value="ECO:0007669"/>
    <property type="project" value="TreeGrafter"/>
</dbReference>
<keyword evidence="4" id="KW-0067">ATP-binding</keyword>
<gene>
    <name evidence="7" type="ORF">AC529_14530</name>
</gene>
<dbReference type="Gene3D" id="3.40.50.12780">
    <property type="entry name" value="N-terminal domain of ligase-like"/>
    <property type="match status" value="1"/>
</dbReference>
<keyword evidence="3" id="KW-0547">Nucleotide-binding</keyword>
<dbReference type="STRING" id="665004.AC529_14530"/>
<evidence type="ECO:0000259" key="6">
    <source>
        <dbReference type="Pfam" id="PF13193"/>
    </source>
</evidence>
<feature type="domain" description="AMP-binding enzyme C-terminal" evidence="6">
    <location>
        <begin position="426"/>
        <end position="503"/>
    </location>
</feature>
<protein>
    <submittedName>
        <fullName evidence="7">Acyl-CoA synthetase</fullName>
    </submittedName>
</protein>
<dbReference type="Gene3D" id="3.30.300.30">
    <property type="match status" value="1"/>
</dbReference>
<dbReference type="Pfam" id="PF00501">
    <property type="entry name" value="AMP-binding"/>
    <property type="match status" value="1"/>
</dbReference>
<dbReference type="GO" id="GO:0005524">
    <property type="term" value="F:ATP binding"/>
    <property type="evidence" value="ECO:0007669"/>
    <property type="project" value="UniProtKB-KW"/>
</dbReference>
<name>A0A147KFG6_THECS</name>
<dbReference type="GO" id="GO:0016405">
    <property type="term" value="F:CoA-ligase activity"/>
    <property type="evidence" value="ECO:0007669"/>
    <property type="project" value="UniProtKB-ARBA"/>
</dbReference>
<dbReference type="InterPro" id="IPR045851">
    <property type="entry name" value="AMP-bd_C_sf"/>
</dbReference>
<reference evidence="8" key="1">
    <citation type="journal article" date="2017" name="Acta Aliment.">
        <title>Plant polysaccharide degrading enzyme system of Thermpbifida cellulosilytica TB100 revealed by de novo genome project data.</title>
        <authorList>
            <person name="Toth A."/>
            <person name="Baka E."/>
            <person name="Luzics S."/>
            <person name="Bata-Vidacs I."/>
            <person name="Nagy I."/>
            <person name="Balint B."/>
            <person name="Herceg R."/>
            <person name="Olasz F."/>
            <person name="Wilk T."/>
            <person name="Nagy T."/>
            <person name="Kriszt B."/>
            <person name="Nagy I."/>
            <person name="Kukolya J."/>
        </authorList>
    </citation>
    <scope>NUCLEOTIDE SEQUENCE [LARGE SCALE GENOMIC DNA]</scope>
    <source>
        <strain evidence="8">TB100</strain>
    </source>
</reference>
<evidence type="ECO:0000313" key="7">
    <source>
        <dbReference type="EMBL" id="KUP96017.1"/>
    </source>
</evidence>
<evidence type="ECO:0000313" key="8">
    <source>
        <dbReference type="Proteomes" id="UP000074382"/>
    </source>
</evidence>
<evidence type="ECO:0000256" key="4">
    <source>
        <dbReference type="ARBA" id="ARBA00022840"/>
    </source>
</evidence>
<dbReference type="Proteomes" id="UP000074382">
    <property type="component" value="Unassembled WGS sequence"/>
</dbReference>
<dbReference type="PANTHER" id="PTHR43605">
    <property type="entry name" value="ACYL-COENZYME A SYNTHETASE"/>
    <property type="match status" value="1"/>
</dbReference>
<dbReference type="InterPro" id="IPR051087">
    <property type="entry name" value="Mitochondrial_ACSM"/>
</dbReference>
<dbReference type="Pfam" id="PF13193">
    <property type="entry name" value="AMP-binding_C"/>
    <property type="match status" value="1"/>
</dbReference>
<dbReference type="OrthoDB" id="9803968at2"/>
<evidence type="ECO:0000256" key="2">
    <source>
        <dbReference type="ARBA" id="ARBA00022598"/>
    </source>
</evidence>
<dbReference type="GO" id="GO:0006633">
    <property type="term" value="P:fatty acid biosynthetic process"/>
    <property type="evidence" value="ECO:0007669"/>
    <property type="project" value="TreeGrafter"/>
</dbReference>
<comment type="similarity">
    <text evidence="1">Belongs to the ATP-dependent AMP-binding enzyme family.</text>
</comment>
<dbReference type="SUPFAM" id="SSF56801">
    <property type="entry name" value="Acetyl-CoA synthetase-like"/>
    <property type="match status" value="1"/>
</dbReference>
<dbReference type="GO" id="GO:0006637">
    <property type="term" value="P:acyl-CoA metabolic process"/>
    <property type="evidence" value="ECO:0007669"/>
    <property type="project" value="TreeGrafter"/>
</dbReference>
<dbReference type="InterPro" id="IPR025110">
    <property type="entry name" value="AMP-bd_C"/>
</dbReference>
<proteinExistence type="inferred from homology"/>
<dbReference type="InterPro" id="IPR000873">
    <property type="entry name" value="AMP-dep_synth/lig_dom"/>
</dbReference>
<dbReference type="AlphaFoldDB" id="A0A147KFG6"/>
<dbReference type="GO" id="GO:0015645">
    <property type="term" value="F:fatty acid ligase activity"/>
    <property type="evidence" value="ECO:0007669"/>
    <property type="project" value="TreeGrafter"/>
</dbReference>
<organism evidence="7 8">
    <name type="scientific">Thermobifida cellulosilytica TB100</name>
    <dbReference type="NCBI Taxonomy" id="665004"/>
    <lineage>
        <taxon>Bacteria</taxon>
        <taxon>Bacillati</taxon>
        <taxon>Actinomycetota</taxon>
        <taxon>Actinomycetes</taxon>
        <taxon>Streptosporangiales</taxon>
        <taxon>Nocardiopsidaceae</taxon>
        <taxon>Thermobifida</taxon>
    </lineage>
</organism>